<reference evidence="2" key="1">
    <citation type="submission" date="2020-07" db="EMBL/GenBank/DDBJ databases">
        <authorList>
            <person name="Pettersson B.M.F."/>
            <person name="Behra P.R.K."/>
            <person name="Ramesh M."/>
            <person name="Das S."/>
            <person name="Dasgupta S."/>
            <person name="Kirsebom L.A."/>
        </authorList>
    </citation>
    <scope>NUCLEOTIDE SEQUENCE</scope>
    <source>
        <strain evidence="2">DSM 44838</strain>
    </source>
</reference>
<evidence type="ECO:0000313" key="3">
    <source>
        <dbReference type="Proteomes" id="UP001141629"/>
    </source>
</evidence>
<feature type="chain" id="PRO_5040971509" evidence="1">
    <location>
        <begin position="28"/>
        <end position="176"/>
    </location>
</feature>
<protein>
    <submittedName>
        <fullName evidence="2">Uncharacterized protein</fullName>
    </submittedName>
</protein>
<dbReference type="EMBL" id="JACKVK010000009">
    <property type="protein sequence ID" value="MCV7422409.1"/>
    <property type="molecule type" value="Genomic_DNA"/>
</dbReference>
<dbReference type="Proteomes" id="UP001141629">
    <property type="component" value="Unassembled WGS sequence"/>
</dbReference>
<sequence length="176" mass="18496">MTRGRVVIVAAVGAVLVLLTAACSTPAAPPERGLAKVFSVGDCVAIPSDSPDAPTTLTADKASCAADPSYTVGAMADESGVCPSAEYQHVPTQFADPSTTRLCLVPNLVANHCYVMDMPIGMLELADCAERGQKGLLVQVTQRLDVRDQQACPAAVGHYAWPYPSPPRTYCTLTIF</sequence>
<dbReference type="PROSITE" id="PS51257">
    <property type="entry name" value="PROKAR_LIPOPROTEIN"/>
    <property type="match status" value="1"/>
</dbReference>
<gene>
    <name evidence="2" type="ORF">H7K45_17825</name>
</gene>
<keyword evidence="3" id="KW-1185">Reference proteome</keyword>
<evidence type="ECO:0000256" key="1">
    <source>
        <dbReference type="SAM" id="SignalP"/>
    </source>
</evidence>
<evidence type="ECO:0000313" key="2">
    <source>
        <dbReference type="EMBL" id="MCV7422409.1"/>
    </source>
</evidence>
<name>A0A9X2Z4I4_9MYCO</name>
<reference evidence="2" key="2">
    <citation type="journal article" date="2022" name="BMC Genomics">
        <title>Comparative genome analysis of mycobacteria focusing on tRNA and non-coding RNA.</title>
        <authorList>
            <person name="Behra P.R.K."/>
            <person name="Pettersson B.M.F."/>
            <person name="Ramesh M."/>
            <person name="Das S."/>
            <person name="Dasgupta S."/>
            <person name="Kirsebom L.A."/>
        </authorList>
    </citation>
    <scope>NUCLEOTIDE SEQUENCE</scope>
    <source>
        <strain evidence="2">DSM 44838</strain>
    </source>
</reference>
<dbReference type="AlphaFoldDB" id="A0A9X2Z4I4"/>
<feature type="signal peptide" evidence="1">
    <location>
        <begin position="1"/>
        <end position="27"/>
    </location>
</feature>
<dbReference type="RefSeq" id="WP_263997240.1">
    <property type="nucleotide sequence ID" value="NZ_JACKVK010000009.1"/>
</dbReference>
<organism evidence="2 3">
    <name type="scientific">Mycobacterium yunnanensis</name>
    <dbReference type="NCBI Taxonomy" id="368477"/>
    <lineage>
        <taxon>Bacteria</taxon>
        <taxon>Bacillati</taxon>
        <taxon>Actinomycetota</taxon>
        <taxon>Actinomycetes</taxon>
        <taxon>Mycobacteriales</taxon>
        <taxon>Mycobacteriaceae</taxon>
        <taxon>Mycobacterium</taxon>
    </lineage>
</organism>
<accession>A0A9X2Z4I4</accession>
<comment type="caution">
    <text evidence="2">The sequence shown here is derived from an EMBL/GenBank/DDBJ whole genome shotgun (WGS) entry which is preliminary data.</text>
</comment>
<proteinExistence type="predicted"/>
<keyword evidence="1" id="KW-0732">Signal</keyword>